<dbReference type="PANTHER" id="PTHR21621:SF0">
    <property type="entry name" value="BETA-CITRYLGLUTAMATE SYNTHASE B-RELATED"/>
    <property type="match status" value="1"/>
</dbReference>
<comment type="caution">
    <text evidence="3">The sequence shown here is derived from an EMBL/GenBank/DDBJ whole genome shotgun (WGS) entry which is preliminary data.</text>
</comment>
<organism evidence="3 4">
    <name type="scientific">Kitasatospora cinereorecta</name>
    <dbReference type="NCBI Taxonomy" id="285560"/>
    <lineage>
        <taxon>Bacteria</taxon>
        <taxon>Bacillati</taxon>
        <taxon>Actinomycetota</taxon>
        <taxon>Actinomycetes</taxon>
        <taxon>Kitasatosporales</taxon>
        <taxon>Streptomycetaceae</taxon>
        <taxon>Kitasatospora</taxon>
    </lineage>
</organism>
<dbReference type="EMBL" id="JBHSOC010000152">
    <property type="protein sequence ID" value="MFC5647312.1"/>
    <property type="molecule type" value="Genomic_DNA"/>
</dbReference>
<gene>
    <name evidence="3" type="ORF">ACFPZF_38995</name>
</gene>
<dbReference type="Pfam" id="PF08443">
    <property type="entry name" value="RimK"/>
    <property type="match status" value="1"/>
</dbReference>
<evidence type="ECO:0000259" key="2">
    <source>
        <dbReference type="PROSITE" id="PS50975"/>
    </source>
</evidence>
<keyword evidence="1" id="KW-0067">ATP-binding</keyword>
<evidence type="ECO:0000256" key="1">
    <source>
        <dbReference type="PROSITE-ProRule" id="PRU00409"/>
    </source>
</evidence>
<keyword evidence="1" id="KW-0547">Nucleotide-binding</keyword>
<dbReference type="RefSeq" id="WP_346148288.1">
    <property type="nucleotide sequence ID" value="NZ_BAAAUA010000047.1"/>
</dbReference>
<protein>
    <submittedName>
        <fullName evidence="3">RimK family alpha-L-glutamate ligase</fullName>
    </submittedName>
</protein>
<evidence type="ECO:0000313" key="3">
    <source>
        <dbReference type="EMBL" id="MFC5647312.1"/>
    </source>
</evidence>
<name>A0ABW0VQT8_9ACTN</name>
<dbReference type="Gene3D" id="3.30.470.20">
    <property type="entry name" value="ATP-grasp fold, B domain"/>
    <property type="match status" value="1"/>
</dbReference>
<keyword evidence="4" id="KW-1185">Reference proteome</keyword>
<proteinExistence type="predicted"/>
<dbReference type="GO" id="GO:0016874">
    <property type="term" value="F:ligase activity"/>
    <property type="evidence" value="ECO:0007669"/>
    <property type="project" value="UniProtKB-KW"/>
</dbReference>
<dbReference type="PANTHER" id="PTHR21621">
    <property type="entry name" value="RIBOSOMAL PROTEIN S6 MODIFICATION PROTEIN"/>
    <property type="match status" value="1"/>
</dbReference>
<dbReference type="PROSITE" id="PS50975">
    <property type="entry name" value="ATP_GRASP"/>
    <property type="match status" value="1"/>
</dbReference>
<reference evidence="4" key="1">
    <citation type="journal article" date="2019" name="Int. J. Syst. Evol. Microbiol.">
        <title>The Global Catalogue of Microorganisms (GCM) 10K type strain sequencing project: providing services to taxonomists for standard genome sequencing and annotation.</title>
        <authorList>
            <consortium name="The Broad Institute Genomics Platform"/>
            <consortium name="The Broad Institute Genome Sequencing Center for Infectious Disease"/>
            <person name="Wu L."/>
            <person name="Ma J."/>
        </authorList>
    </citation>
    <scope>NUCLEOTIDE SEQUENCE [LARGE SCALE GENOMIC DNA]</scope>
    <source>
        <strain evidence="4">CGMCC 4.1622</strain>
    </source>
</reference>
<dbReference type="Proteomes" id="UP001596066">
    <property type="component" value="Unassembled WGS sequence"/>
</dbReference>
<accession>A0ABW0VQT8</accession>
<feature type="domain" description="ATP-grasp" evidence="2">
    <location>
        <begin position="131"/>
        <end position="301"/>
    </location>
</feature>
<dbReference type="InterPro" id="IPR011761">
    <property type="entry name" value="ATP-grasp"/>
</dbReference>
<keyword evidence="3" id="KW-0436">Ligase</keyword>
<dbReference type="InterPro" id="IPR013651">
    <property type="entry name" value="ATP-grasp_RimK-type"/>
</dbReference>
<evidence type="ECO:0000313" key="4">
    <source>
        <dbReference type="Proteomes" id="UP001596066"/>
    </source>
</evidence>
<sequence>MILLWGICGDDPMDCVRVALERRGAPYLFLDQQAVGETALDLVVDGSEDGPQGQLRTRDWTAGLHEITSVYLRPYDTRQMLTVRDTPEDSAERRHAAALDDALLTWLELTPALVLNRPGAMASNTSKPYQAMLMAAAGTAVPDTLVTTVEEAVRSFADRHGEVVYKSASGVRSIVSRLSARRDAELGDVAGCPTQFQEFVDGADLRVHVVGEHAFATEVIAVGDDYRYSDAQPRAVELDDAELKQCLALSRALDLPLAGIDLRRTPDGASVFFEVNPSPGFTYYQAATGQPIAEAIASLLAEPGFGQGRFR</sequence>
<dbReference type="SUPFAM" id="SSF56059">
    <property type="entry name" value="Glutathione synthetase ATP-binding domain-like"/>
    <property type="match status" value="1"/>
</dbReference>